<accession>A0A8J1TTJ6</accession>
<gene>
    <name evidence="6" type="ORF">OFUS_LOCUS15449</name>
</gene>
<dbReference type="InterPro" id="IPR001223">
    <property type="entry name" value="Glyco_hydro18_cat"/>
</dbReference>
<dbReference type="InterPro" id="IPR017853">
    <property type="entry name" value="GH"/>
</dbReference>
<dbReference type="InterPro" id="IPR050314">
    <property type="entry name" value="Glycosyl_Hydrlase_18"/>
</dbReference>
<dbReference type="GO" id="GO:0008061">
    <property type="term" value="F:chitin binding"/>
    <property type="evidence" value="ECO:0007669"/>
    <property type="project" value="InterPro"/>
</dbReference>
<organism evidence="6 7">
    <name type="scientific">Owenia fusiformis</name>
    <name type="common">Polychaete worm</name>
    <dbReference type="NCBI Taxonomy" id="6347"/>
    <lineage>
        <taxon>Eukaryota</taxon>
        <taxon>Metazoa</taxon>
        <taxon>Spiralia</taxon>
        <taxon>Lophotrochozoa</taxon>
        <taxon>Annelida</taxon>
        <taxon>Polychaeta</taxon>
        <taxon>Sedentaria</taxon>
        <taxon>Canalipalpata</taxon>
        <taxon>Sabellida</taxon>
        <taxon>Oweniida</taxon>
        <taxon>Oweniidae</taxon>
        <taxon>Owenia</taxon>
    </lineage>
</organism>
<keyword evidence="1 4" id="KW-0378">Hydrolase</keyword>
<proteinExistence type="inferred from homology"/>
<dbReference type="PANTHER" id="PTHR11177:SF317">
    <property type="entry name" value="CHITINASE 12-RELATED"/>
    <property type="match status" value="1"/>
</dbReference>
<evidence type="ECO:0000256" key="1">
    <source>
        <dbReference type="ARBA" id="ARBA00022801"/>
    </source>
</evidence>
<protein>
    <submittedName>
        <fullName evidence="6">Uncharacterized protein</fullName>
    </submittedName>
</protein>
<dbReference type="PROSITE" id="PS51910">
    <property type="entry name" value="GH18_2"/>
    <property type="match status" value="1"/>
</dbReference>
<sequence>MVSAILQSMEWFVTLVFGIFVWLPIPIISAQRQGFRRVCYFASWSIHREVEEARFDIDYIEPDLCTHLIYAFAKIDPTSLTLTPWDETDINNGVDLPNYNKFNDIKERNSNLKTLLSVGGHTAGTNQFIQMVATKKRRVKFILSAIDILRTYGFNGIDIDWEFPRSHDRAQFTELIKEFREAFEKESKMTKRPRLILTAAVGVNENQITYSYDVAQISKYLDFFNVMTYDFHGHWQSYLGFNSPLFSRNSQNRKFSHSLSQEWVINRYIQAGAPRHKLVLGMAMQGRSFTLANPRATMIGAKATGPGYAGRMTREKGVMSYFEICELERSGEGSLQWDSVQMCPYFHKGDFWIGYDNRRSIAIKTAWLVKNKLGGAMVWSIDLDDYQGTFCNEGTYPLIRTIQRVQFSKSPHTGGELKRGRSNSGAKYNAVDRTINVLIALVSFVFTQWMMLRQ</sequence>
<dbReference type="GO" id="GO:0004568">
    <property type="term" value="F:chitinase activity"/>
    <property type="evidence" value="ECO:0007669"/>
    <property type="project" value="TreeGrafter"/>
</dbReference>
<comment type="caution">
    <text evidence="6">The sequence shown here is derived from an EMBL/GenBank/DDBJ whole genome shotgun (WGS) entry which is preliminary data.</text>
</comment>
<keyword evidence="3 4" id="KW-0326">Glycosidase</keyword>
<dbReference type="InterPro" id="IPR001579">
    <property type="entry name" value="Glyco_hydro_18_chit_AS"/>
</dbReference>
<dbReference type="SMART" id="SM00636">
    <property type="entry name" value="Glyco_18"/>
    <property type="match status" value="1"/>
</dbReference>
<evidence type="ECO:0000313" key="6">
    <source>
        <dbReference type="EMBL" id="CAH1790208.1"/>
    </source>
</evidence>
<dbReference type="FunFam" id="3.10.50.10:FF:000001">
    <property type="entry name" value="Chitinase 3-like 1"/>
    <property type="match status" value="1"/>
</dbReference>
<dbReference type="SUPFAM" id="SSF51445">
    <property type="entry name" value="(Trans)glycosidases"/>
    <property type="match status" value="1"/>
</dbReference>
<dbReference type="InterPro" id="IPR011583">
    <property type="entry name" value="Chitinase_II/V-like_cat"/>
</dbReference>
<reference evidence="6" key="1">
    <citation type="submission" date="2022-03" db="EMBL/GenBank/DDBJ databases">
        <authorList>
            <person name="Martin C."/>
        </authorList>
    </citation>
    <scope>NUCLEOTIDE SEQUENCE</scope>
</reference>
<evidence type="ECO:0000313" key="7">
    <source>
        <dbReference type="Proteomes" id="UP000749559"/>
    </source>
</evidence>
<dbReference type="GO" id="GO:0005576">
    <property type="term" value="C:extracellular region"/>
    <property type="evidence" value="ECO:0007669"/>
    <property type="project" value="TreeGrafter"/>
</dbReference>
<dbReference type="EMBL" id="CAIIXF020000007">
    <property type="protein sequence ID" value="CAH1790208.1"/>
    <property type="molecule type" value="Genomic_DNA"/>
</dbReference>
<dbReference type="Proteomes" id="UP000749559">
    <property type="component" value="Unassembled WGS sequence"/>
</dbReference>
<comment type="similarity">
    <text evidence="5">Belongs to the glycosyl hydrolase 18 family.</text>
</comment>
<dbReference type="GO" id="GO:0005975">
    <property type="term" value="P:carbohydrate metabolic process"/>
    <property type="evidence" value="ECO:0007669"/>
    <property type="project" value="InterPro"/>
</dbReference>
<evidence type="ECO:0000256" key="2">
    <source>
        <dbReference type="ARBA" id="ARBA00023157"/>
    </source>
</evidence>
<evidence type="ECO:0000256" key="5">
    <source>
        <dbReference type="RuleBase" id="RU004453"/>
    </source>
</evidence>
<dbReference type="GO" id="GO:0006032">
    <property type="term" value="P:chitin catabolic process"/>
    <property type="evidence" value="ECO:0007669"/>
    <property type="project" value="TreeGrafter"/>
</dbReference>
<evidence type="ECO:0000256" key="4">
    <source>
        <dbReference type="RuleBase" id="RU000489"/>
    </source>
</evidence>
<dbReference type="InterPro" id="IPR029070">
    <property type="entry name" value="Chitinase_insertion_sf"/>
</dbReference>
<dbReference type="PANTHER" id="PTHR11177">
    <property type="entry name" value="CHITINASE"/>
    <property type="match status" value="1"/>
</dbReference>
<dbReference type="SUPFAM" id="SSF54556">
    <property type="entry name" value="Chitinase insertion domain"/>
    <property type="match status" value="1"/>
</dbReference>
<dbReference type="AlphaFoldDB" id="A0A8J1TTJ6"/>
<dbReference type="PROSITE" id="PS01095">
    <property type="entry name" value="GH18_1"/>
    <property type="match status" value="1"/>
</dbReference>
<keyword evidence="2" id="KW-1015">Disulfide bond</keyword>
<dbReference type="OrthoDB" id="76388at2759"/>
<keyword evidence="7" id="KW-1185">Reference proteome</keyword>
<dbReference type="Gene3D" id="3.20.20.80">
    <property type="entry name" value="Glycosidases"/>
    <property type="match status" value="1"/>
</dbReference>
<evidence type="ECO:0000256" key="3">
    <source>
        <dbReference type="ARBA" id="ARBA00023295"/>
    </source>
</evidence>
<name>A0A8J1TTJ6_OWEFU</name>
<dbReference type="Gene3D" id="3.10.50.10">
    <property type="match status" value="1"/>
</dbReference>
<dbReference type="Pfam" id="PF00704">
    <property type="entry name" value="Glyco_hydro_18"/>
    <property type="match status" value="1"/>
</dbReference>